<dbReference type="AlphaFoldDB" id="A0A5B8V809"/>
<dbReference type="GO" id="GO:0004180">
    <property type="term" value="F:carboxypeptidase activity"/>
    <property type="evidence" value="ECO:0007669"/>
    <property type="project" value="UniProtKB-KW"/>
</dbReference>
<keyword evidence="3" id="KW-1185">Reference proteome</keyword>
<dbReference type="InterPro" id="IPR008969">
    <property type="entry name" value="CarboxyPept-like_regulatory"/>
</dbReference>
<dbReference type="EMBL" id="CP042435">
    <property type="protein sequence ID" value="QEC67670.1"/>
    <property type="molecule type" value="Genomic_DNA"/>
</dbReference>
<feature type="chain" id="PRO_5023102626" evidence="1">
    <location>
        <begin position="19"/>
        <end position="303"/>
    </location>
</feature>
<gene>
    <name evidence="2" type="ORF">FRZ67_10335</name>
</gene>
<keyword evidence="2" id="KW-0645">Protease</keyword>
<evidence type="ECO:0000256" key="1">
    <source>
        <dbReference type="SAM" id="SignalP"/>
    </source>
</evidence>
<keyword evidence="2" id="KW-0121">Carboxypeptidase</keyword>
<evidence type="ECO:0000313" key="3">
    <source>
        <dbReference type="Proteomes" id="UP000321533"/>
    </source>
</evidence>
<protein>
    <submittedName>
        <fullName evidence="2">Carboxypeptidase-like regulatory domain-containing protein</fullName>
    </submittedName>
</protein>
<proteinExistence type="predicted"/>
<dbReference type="Proteomes" id="UP000321533">
    <property type="component" value="Chromosome"/>
</dbReference>
<evidence type="ECO:0000313" key="2">
    <source>
        <dbReference type="EMBL" id="QEC67670.1"/>
    </source>
</evidence>
<accession>A0A5B8V809</accession>
<keyword evidence="1" id="KW-0732">Signal</keyword>
<dbReference type="RefSeq" id="WP_147189477.1">
    <property type="nucleotide sequence ID" value="NZ_CP042435.1"/>
</dbReference>
<organism evidence="2 3">
    <name type="scientific">Panacibacter ginsenosidivorans</name>
    <dbReference type="NCBI Taxonomy" id="1813871"/>
    <lineage>
        <taxon>Bacteria</taxon>
        <taxon>Pseudomonadati</taxon>
        <taxon>Bacteroidota</taxon>
        <taxon>Chitinophagia</taxon>
        <taxon>Chitinophagales</taxon>
        <taxon>Chitinophagaceae</taxon>
        <taxon>Panacibacter</taxon>
    </lineage>
</organism>
<keyword evidence="2" id="KW-0378">Hydrolase</keyword>
<reference evidence="2 3" key="1">
    <citation type="journal article" date="2016" name="Int. J. Syst. Evol. Microbiol.">
        <title>Panacibacter ginsenosidivorans gen. nov., sp. nov., with ginsenoside converting activity isolated from soil of a ginseng field.</title>
        <authorList>
            <person name="Siddiqi M.Z."/>
            <person name="Muhammad Shafi S."/>
            <person name="Choi K.D."/>
            <person name="Im W.T."/>
        </authorList>
    </citation>
    <scope>NUCLEOTIDE SEQUENCE [LARGE SCALE GENOMIC DNA]</scope>
    <source>
        <strain evidence="2 3">Gsoil1550</strain>
    </source>
</reference>
<dbReference type="KEGG" id="pgin:FRZ67_10335"/>
<dbReference type="OrthoDB" id="1433475at2"/>
<sequence>MKRLLSPLFIICSLFTKAQTIIPRVVDAVNNKPLAYAIVIYDNRLRVTYTDINGYFTLTTDSLKKNDSVVIQYLGYVNQLLPVGALSSGFIVKMIREEQSLQPVFVSNCPRYESFTLNKKKGRIKQYVGPGPETRLVIMSRYYNTTGRNSYLKKLSLLLDEKSPNLQIPIRLHWYEWNNDLHMPGKELTDTSIIVYPYKSGWNDFELPDKTIEFPKDWIVFGFEFIYPPEYAEQYKTMHSTDEKLKWLNDLSHRWSLSMQYVNNEDEGAFYILNNADIAQYSKKYERYFMRPAAKFTILFCKE</sequence>
<name>A0A5B8V809_9BACT</name>
<dbReference type="SUPFAM" id="SSF49464">
    <property type="entry name" value="Carboxypeptidase regulatory domain-like"/>
    <property type="match status" value="1"/>
</dbReference>
<feature type="signal peptide" evidence="1">
    <location>
        <begin position="1"/>
        <end position="18"/>
    </location>
</feature>